<evidence type="ECO:0000256" key="3">
    <source>
        <dbReference type="ARBA" id="ARBA00022801"/>
    </source>
</evidence>
<dbReference type="GO" id="GO:0005789">
    <property type="term" value="C:endoplasmic reticulum membrane"/>
    <property type="evidence" value="ECO:0007669"/>
    <property type="project" value="UniProtKB-SubCell"/>
</dbReference>
<accession>A0AAN9A7M3</accession>
<dbReference type="InterPro" id="IPR019388">
    <property type="entry name" value="FIT"/>
</dbReference>
<feature type="transmembrane region" description="Helical" evidence="9">
    <location>
        <begin position="93"/>
        <end position="108"/>
    </location>
</feature>
<comment type="subcellular location">
    <subcellularLocation>
        <location evidence="1">Endoplasmic reticulum membrane</location>
        <topology evidence="1">Multi-pass membrane protein</topology>
    </subcellularLocation>
</comment>
<evidence type="ECO:0000256" key="2">
    <source>
        <dbReference type="ARBA" id="ARBA00022692"/>
    </source>
</evidence>
<evidence type="ECO:0000313" key="10">
    <source>
        <dbReference type="EMBL" id="KAK7075220.1"/>
    </source>
</evidence>
<dbReference type="EMBL" id="JAXCGZ010011344">
    <property type="protein sequence ID" value="KAK7075220.1"/>
    <property type="molecule type" value="Genomic_DNA"/>
</dbReference>
<sequence>MEWLKEVRARTPIRSNSSDSVQEDHISNNNADIVKRSSSGERSENMCSSTTLSFEDHIDGSPKSTQTKEISSVWDTVISTGNLYLHVSYERKILYYFASLLLFSWMKATETPHVDFLTGKHSILNQVFVKLGWAWTLGVFAVYRLLSLSVDKEWRSTLKKLCLRFAVTTFFFYIWCAIIFPAIEAYTGACLLKKIRTDLPKRECLKRKYEYISFDISGHSYLLTYCVLILMEESKESINLLKIIKNDIKDGNIVERFHLMAPFICLAYFWLSDFQNIEEKMGNIYSNINEVQSRQGTIFPDLPFSKLSEFEQSSLEELERILLKATLNTESDPFPIIDLSTADNFEKLLDAYHRITNQC</sequence>
<keyword evidence="6" id="KW-0443">Lipid metabolism</keyword>
<name>A0AAN9A7M3_HALRR</name>
<dbReference type="GO" id="GO:0034389">
    <property type="term" value="P:lipid droplet organization"/>
    <property type="evidence" value="ECO:0007669"/>
    <property type="project" value="TreeGrafter"/>
</dbReference>
<evidence type="ECO:0000256" key="7">
    <source>
        <dbReference type="ARBA" id="ARBA00023136"/>
    </source>
</evidence>
<reference evidence="10 11" key="1">
    <citation type="submission" date="2023-11" db="EMBL/GenBank/DDBJ databases">
        <title>Halocaridina rubra genome assembly.</title>
        <authorList>
            <person name="Smith C."/>
        </authorList>
    </citation>
    <scope>NUCLEOTIDE SEQUENCE [LARGE SCALE GENOMIC DNA]</scope>
    <source>
        <strain evidence="10">EP-1</strain>
        <tissue evidence="10">Whole</tissue>
    </source>
</reference>
<evidence type="ECO:0000256" key="4">
    <source>
        <dbReference type="ARBA" id="ARBA00022824"/>
    </source>
</evidence>
<feature type="transmembrane region" description="Helical" evidence="9">
    <location>
        <begin position="128"/>
        <end position="149"/>
    </location>
</feature>
<keyword evidence="4" id="KW-0256">Endoplasmic reticulum</keyword>
<keyword evidence="7 9" id="KW-0472">Membrane</keyword>
<comment type="caution">
    <text evidence="10">The sequence shown here is derived from an EMBL/GenBank/DDBJ whole genome shotgun (WGS) entry which is preliminary data.</text>
</comment>
<evidence type="ECO:0000256" key="9">
    <source>
        <dbReference type="SAM" id="Phobius"/>
    </source>
</evidence>
<feature type="transmembrane region" description="Helical" evidence="9">
    <location>
        <begin position="161"/>
        <end position="183"/>
    </location>
</feature>
<feature type="compositionally biased region" description="Basic and acidic residues" evidence="8">
    <location>
        <begin position="33"/>
        <end position="44"/>
    </location>
</feature>
<keyword evidence="5 9" id="KW-1133">Transmembrane helix</keyword>
<evidence type="ECO:0000313" key="11">
    <source>
        <dbReference type="Proteomes" id="UP001381693"/>
    </source>
</evidence>
<keyword evidence="2 9" id="KW-0812">Transmembrane</keyword>
<dbReference type="Proteomes" id="UP001381693">
    <property type="component" value="Unassembled WGS sequence"/>
</dbReference>
<dbReference type="Pfam" id="PF10261">
    <property type="entry name" value="FIT"/>
    <property type="match status" value="1"/>
</dbReference>
<gene>
    <name evidence="10" type="ORF">SK128_020059</name>
</gene>
<keyword evidence="11" id="KW-1185">Reference proteome</keyword>
<dbReference type="PANTHER" id="PTHR23129:SF0">
    <property type="entry name" value="ACYL-COENZYME A DIPHOSPHATASE FITM2"/>
    <property type="match status" value="1"/>
</dbReference>
<evidence type="ECO:0000256" key="5">
    <source>
        <dbReference type="ARBA" id="ARBA00022989"/>
    </source>
</evidence>
<organism evidence="10 11">
    <name type="scientific">Halocaridina rubra</name>
    <name type="common">Hawaiian red shrimp</name>
    <dbReference type="NCBI Taxonomy" id="373956"/>
    <lineage>
        <taxon>Eukaryota</taxon>
        <taxon>Metazoa</taxon>
        <taxon>Ecdysozoa</taxon>
        <taxon>Arthropoda</taxon>
        <taxon>Crustacea</taxon>
        <taxon>Multicrustacea</taxon>
        <taxon>Malacostraca</taxon>
        <taxon>Eumalacostraca</taxon>
        <taxon>Eucarida</taxon>
        <taxon>Decapoda</taxon>
        <taxon>Pleocyemata</taxon>
        <taxon>Caridea</taxon>
        <taxon>Atyoidea</taxon>
        <taxon>Atyidae</taxon>
        <taxon>Halocaridina</taxon>
    </lineage>
</organism>
<dbReference type="PANTHER" id="PTHR23129">
    <property type="entry name" value="ACYL-COENZYME A DIPHOSPHATASE FITM2"/>
    <property type="match status" value="1"/>
</dbReference>
<evidence type="ECO:0000256" key="6">
    <source>
        <dbReference type="ARBA" id="ARBA00023098"/>
    </source>
</evidence>
<proteinExistence type="predicted"/>
<dbReference type="AlphaFoldDB" id="A0AAN9A7M3"/>
<evidence type="ECO:0000256" key="8">
    <source>
        <dbReference type="SAM" id="MobiDB-lite"/>
    </source>
</evidence>
<protein>
    <submittedName>
        <fullName evidence="10">Uncharacterized protein</fullName>
    </submittedName>
</protein>
<evidence type="ECO:0000256" key="1">
    <source>
        <dbReference type="ARBA" id="ARBA00004477"/>
    </source>
</evidence>
<keyword evidence="3" id="KW-0378">Hydrolase</keyword>
<dbReference type="GO" id="GO:0019915">
    <property type="term" value="P:lipid storage"/>
    <property type="evidence" value="ECO:0007669"/>
    <property type="project" value="InterPro"/>
</dbReference>
<dbReference type="GO" id="GO:0008654">
    <property type="term" value="P:phospholipid biosynthetic process"/>
    <property type="evidence" value="ECO:0007669"/>
    <property type="project" value="TreeGrafter"/>
</dbReference>
<dbReference type="GO" id="GO:0010945">
    <property type="term" value="F:coenzyme A diphosphatase activity"/>
    <property type="evidence" value="ECO:0007669"/>
    <property type="project" value="InterPro"/>
</dbReference>
<feature type="region of interest" description="Disordered" evidence="8">
    <location>
        <begin position="1"/>
        <end position="46"/>
    </location>
</feature>